<dbReference type="PROSITE" id="PS50157">
    <property type="entry name" value="ZINC_FINGER_C2H2_2"/>
    <property type="match status" value="1"/>
</dbReference>
<name>A0ABN8RAL9_9CNID</name>
<evidence type="ECO:0000313" key="4">
    <source>
        <dbReference type="EMBL" id="CAH3176351.1"/>
    </source>
</evidence>
<reference evidence="4 5" key="1">
    <citation type="submission" date="2022-05" db="EMBL/GenBank/DDBJ databases">
        <authorList>
            <consortium name="Genoscope - CEA"/>
            <person name="William W."/>
        </authorList>
    </citation>
    <scope>NUCLEOTIDE SEQUENCE [LARGE SCALE GENOMIC DNA]</scope>
</reference>
<dbReference type="InterPro" id="IPR013087">
    <property type="entry name" value="Znf_C2H2_type"/>
</dbReference>
<dbReference type="PANTHER" id="PTHR33936:SF24">
    <property type="entry name" value="C2H2-TYPE DOMAIN-CONTAINING PROTEIN"/>
    <property type="match status" value="1"/>
</dbReference>
<feature type="region of interest" description="Disordered" evidence="2">
    <location>
        <begin position="124"/>
        <end position="165"/>
    </location>
</feature>
<evidence type="ECO:0000313" key="5">
    <source>
        <dbReference type="Proteomes" id="UP001159427"/>
    </source>
</evidence>
<keyword evidence="5" id="KW-1185">Reference proteome</keyword>
<organism evidence="4 5">
    <name type="scientific">Porites evermanni</name>
    <dbReference type="NCBI Taxonomy" id="104178"/>
    <lineage>
        <taxon>Eukaryota</taxon>
        <taxon>Metazoa</taxon>
        <taxon>Cnidaria</taxon>
        <taxon>Anthozoa</taxon>
        <taxon>Hexacorallia</taxon>
        <taxon>Scleractinia</taxon>
        <taxon>Fungiina</taxon>
        <taxon>Poritidae</taxon>
        <taxon>Porites</taxon>
    </lineage>
</organism>
<gene>
    <name evidence="4" type="ORF">PEVE_00010604</name>
</gene>
<proteinExistence type="predicted"/>
<dbReference type="PROSITE" id="PS00028">
    <property type="entry name" value="ZINC_FINGER_C2H2_1"/>
    <property type="match status" value="1"/>
</dbReference>
<keyword evidence="1" id="KW-0862">Zinc</keyword>
<evidence type="ECO:0000259" key="3">
    <source>
        <dbReference type="PROSITE" id="PS50157"/>
    </source>
</evidence>
<feature type="domain" description="C2H2-type" evidence="3">
    <location>
        <begin position="173"/>
        <end position="196"/>
    </location>
</feature>
<keyword evidence="1" id="KW-0479">Metal-binding</keyword>
<comment type="caution">
    <text evidence="4">The sequence shown here is derived from an EMBL/GenBank/DDBJ whole genome shotgun (WGS) entry which is preliminary data.</text>
</comment>
<feature type="compositionally biased region" description="Low complexity" evidence="2">
    <location>
        <begin position="138"/>
        <end position="161"/>
    </location>
</feature>
<keyword evidence="1" id="KW-0863">Zinc-finger</keyword>
<dbReference type="EMBL" id="CALNXI010001754">
    <property type="protein sequence ID" value="CAH3176351.1"/>
    <property type="molecule type" value="Genomic_DNA"/>
</dbReference>
<dbReference type="PANTHER" id="PTHR33936">
    <property type="entry name" value="PROTEIN CBG17840"/>
    <property type="match status" value="1"/>
</dbReference>
<evidence type="ECO:0000256" key="1">
    <source>
        <dbReference type="PROSITE-ProRule" id="PRU00042"/>
    </source>
</evidence>
<accession>A0ABN8RAL9</accession>
<dbReference type="Proteomes" id="UP001159427">
    <property type="component" value="Unassembled WGS sequence"/>
</dbReference>
<dbReference type="InterPro" id="IPR052797">
    <property type="entry name" value="RegFact_GeneExpr_CellDeath"/>
</dbReference>
<feature type="compositionally biased region" description="Pro residues" evidence="2">
    <location>
        <begin position="126"/>
        <end position="137"/>
    </location>
</feature>
<evidence type="ECO:0000256" key="2">
    <source>
        <dbReference type="SAM" id="MobiDB-lite"/>
    </source>
</evidence>
<protein>
    <recommendedName>
        <fullName evidence="3">C2H2-type domain-containing protein</fullName>
    </recommendedName>
</protein>
<feature type="non-terminal residue" evidence="4">
    <location>
        <position position="414"/>
    </location>
</feature>
<sequence>MDQFREKQRNMDQKTIQLILLRSPVVSLQFPTLQCLQKKHSRHHQRRLPRLTIHVRFPHVKKGPSDHLGNLERSQGPQLISYRVQKSLSLLRAQIQLVLHRTIIHKLVHKLVHKLTLLRRASLIPQPSPSTGPPAPAPASTQPTSQGTIAYDSSNADSADSVPPPNCEGMTRFQCELCGMNLSSRNCLYRHKNRKHRLTNRVDEDGGKDAGNKHVVFPESAFATTGDLIHHLNNHHGHELKIKSITFKDMTEFEKWKNEEERMTKSWYVKHRADRKTKQYTKSSLRCNRTGTFVSKSTGKRAMKSQGSCKTKCSCPAFITTRKYHATGEVQAEFCLKHVGHRQENAFNRMSKEMHTTIAAKLSQGISMTSVMDYIRGSMCGPLNRDYLITRADLHNIKQQYNIHCMQKASDDTD</sequence>